<organism evidence="1 2">
    <name type="scientific">Phytophthora megakarya</name>
    <dbReference type="NCBI Taxonomy" id="4795"/>
    <lineage>
        <taxon>Eukaryota</taxon>
        <taxon>Sar</taxon>
        <taxon>Stramenopiles</taxon>
        <taxon>Oomycota</taxon>
        <taxon>Peronosporomycetes</taxon>
        <taxon>Peronosporales</taxon>
        <taxon>Peronosporaceae</taxon>
        <taxon>Phytophthora</taxon>
    </lineage>
</organism>
<protein>
    <submittedName>
        <fullName evidence="1">Uncharacterized protein</fullName>
    </submittedName>
</protein>
<dbReference type="OrthoDB" id="128668at2759"/>
<gene>
    <name evidence="1" type="ORF">PHMEG_00033550</name>
</gene>
<comment type="caution">
    <text evidence="1">The sequence shown here is derived from an EMBL/GenBank/DDBJ whole genome shotgun (WGS) entry which is preliminary data.</text>
</comment>
<sequence length="112" mass="12935">MQSVFDPKDQNQPVQRHKILLRGMHVYLCDLVRPGNYRNNLAPDVEEWCRAPSASCWTPRVGRGIQMRGLGKRCRRRHNQGNPRRGMRAMLKPMPVKLGTLPLKMPTATMMK</sequence>
<evidence type="ECO:0000313" key="1">
    <source>
        <dbReference type="EMBL" id="OWY96235.1"/>
    </source>
</evidence>
<proteinExistence type="predicted"/>
<name>A0A225USU6_9STRA</name>
<keyword evidence="2" id="KW-1185">Reference proteome</keyword>
<reference evidence="2" key="1">
    <citation type="submission" date="2017-03" db="EMBL/GenBank/DDBJ databases">
        <title>Phytopthora megakarya and P. palmivora, two closely related causual agents of cacao black pod achieved similar genome size and gene model numbers by different mechanisms.</title>
        <authorList>
            <person name="Ali S."/>
            <person name="Shao J."/>
            <person name="Larry D.J."/>
            <person name="Kronmiller B."/>
            <person name="Shen D."/>
            <person name="Strem M.D."/>
            <person name="Melnick R.L."/>
            <person name="Guiltinan M.J."/>
            <person name="Tyler B.M."/>
            <person name="Meinhardt L.W."/>
            <person name="Bailey B.A."/>
        </authorList>
    </citation>
    <scope>NUCLEOTIDE SEQUENCE [LARGE SCALE GENOMIC DNA]</scope>
    <source>
        <strain evidence="2">zdho120</strain>
    </source>
</reference>
<dbReference type="Proteomes" id="UP000198211">
    <property type="component" value="Unassembled WGS sequence"/>
</dbReference>
<accession>A0A225USU6</accession>
<evidence type="ECO:0000313" key="2">
    <source>
        <dbReference type="Proteomes" id="UP000198211"/>
    </source>
</evidence>
<dbReference type="EMBL" id="NBNE01011917">
    <property type="protein sequence ID" value="OWY96235.1"/>
    <property type="molecule type" value="Genomic_DNA"/>
</dbReference>
<dbReference type="AlphaFoldDB" id="A0A225USU6"/>